<gene>
    <name evidence="3" type="ORF">QE152_g19540</name>
</gene>
<proteinExistence type="predicted"/>
<dbReference type="Pfam" id="PF13518">
    <property type="entry name" value="HTH_28"/>
    <property type="match status" value="1"/>
</dbReference>
<dbReference type="InterPro" id="IPR009057">
    <property type="entry name" value="Homeodomain-like_sf"/>
</dbReference>
<dbReference type="InterPro" id="IPR055247">
    <property type="entry name" value="InsJ-like_HTH"/>
</dbReference>
<dbReference type="GO" id="GO:0005634">
    <property type="term" value="C:nucleus"/>
    <property type="evidence" value="ECO:0007669"/>
    <property type="project" value="UniProtKB-SubCell"/>
</dbReference>
<evidence type="ECO:0000313" key="4">
    <source>
        <dbReference type="Proteomes" id="UP001458880"/>
    </source>
</evidence>
<name>A0AAW1KNK0_POPJA</name>
<dbReference type="SUPFAM" id="SSF46689">
    <property type="entry name" value="Homeodomain-like"/>
    <property type="match status" value="1"/>
</dbReference>
<comment type="caution">
    <text evidence="3">The sequence shown here is derived from an EMBL/GenBank/DDBJ whole genome shotgun (WGS) entry which is preliminary data.</text>
</comment>
<evidence type="ECO:0000259" key="2">
    <source>
        <dbReference type="Pfam" id="PF13518"/>
    </source>
</evidence>
<reference evidence="3 4" key="1">
    <citation type="journal article" date="2024" name="BMC Genomics">
        <title>De novo assembly and annotation of Popillia japonica's genome with initial clues to its potential as an invasive pest.</title>
        <authorList>
            <person name="Cucini C."/>
            <person name="Boschi S."/>
            <person name="Funari R."/>
            <person name="Cardaioli E."/>
            <person name="Iannotti N."/>
            <person name="Marturano G."/>
            <person name="Paoli F."/>
            <person name="Bruttini M."/>
            <person name="Carapelli A."/>
            <person name="Frati F."/>
            <person name="Nardi F."/>
        </authorList>
    </citation>
    <scope>NUCLEOTIDE SEQUENCE [LARGE SCALE GENOMIC DNA]</scope>
    <source>
        <strain evidence="3">DMR45628</strain>
    </source>
</reference>
<keyword evidence="4" id="KW-1185">Reference proteome</keyword>
<feature type="domain" description="Insertion element IS150 protein InsJ-like helix-turn-helix" evidence="2">
    <location>
        <begin position="24"/>
        <end position="63"/>
    </location>
</feature>
<organism evidence="3 4">
    <name type="scientific">Popillia japonica</name>
    <name type="common">Japanese beetle</name>
    <dbReference type="NCBI Taxonomy" id="7064"/>
    <lineage>
        <taxon>Eukaryota</taxon>
        <taxon>Metazoa</taxon>
        <taxon>Ecdysozoa</taxon>
        <taxon>Arthropoda</taxon>
        <taxon>Hexapoda</taxon>
        <taxon>Insecta</taxon>
        <taxon>Pterygota</taxon>
        <taxon>Neoptera</taxon>
        <taxon>Endopterygota</taxon>
        <taxon>Coleoptera</taxon>
        <taxon>Polyphaga</taxon>
        <taxon>Scarabaeiformia</taxon>
        <taxon>Scarabaeidae</taxon>
        <taxon>Rutelinae</taxon>
        <taxon>Popillia</taxon>
    </lineage>
</organism>
<evidence type="ECO:0000256" key="1">
    <source>
        <dbReference type="ARBA" id="ARBA00004123"/>
    </source>
</evidence>
<dbReference type="Proteomes" id="UP001458880">
    <property type="component" value="Unassembled WGS sequence"/>
</dbReference>
<dbReference type="EMBL" id="JASPKY010000185">
    <property type="protein sequence ID" value="KAK9722768.1"/>
    <property type="molecule type" value="Genomic_DNA"/>
</dbReference>
<dbReference type="AlphaFoldDB" id="A0AAW1KNK0"/>
<accession>A0AAW1KNK0</accession>
<protein>
    <submittedName>
        <fullName evidence="3">Transposase</fullName>
    </submittedName>
</protein>
<sequence length="105" mass="11807">MSVASRGTPSVCVLWAQTPKDVILAAVKEVAENQRSIRPVAEEYGINFMTLQRYVKKYEKAGPNEGNKISTGYLRTRQILTPFQENELAVYVIECSRIYHGVEVG</sequence>
<comment type="subcellular location">
    <subcellularLocation>
        <location evidence="1">Nucleus</location>
    </subcellularLocation>
</comment>
<evidence type="ECO:0000313" key="3">
    <source>
        <dbReference type="EMBL" id="KAK9722768.1"/>
    </source>
</evidence>